<dbReference type="SUPFAM" id="SSF51905">
    <property type="entry name" value="FAD/NAD(P)-binding domain"/>
    <property type="match status" value="1"/>
</dbReference>
<evidence type="ECO:0000313" key="5">
    <source>
        <dbReference type="Proteomes" id="UP000592820"/>
    </source>
</evidence>
<comment type="caution">
    <text evidence="4">The sequence shown here is derived from an EMBL/GenBank/DDBJ whole genome shotgun (WGS) entry which is preliminary data.</text>
</comment>
<keyword evidence="1 4" id="KW-0560">Oxidoreductase</keyword>
<dbReference type="Proteomes" id="UP000592820">
    <property type="component" value="Unassembled WGS sequence"/>
</dbReference>
<dbReference type="Pfam" id="PF01494">
    <property type="entry name" value="FAD_binding_3"/>
    <property type="match status" value="1"/>
</dbReference>
<sequence>MPTKHKDRCRTRPPAHPATHQADVDMSDKTISLHACDYDVAVIGLGPTGATLANLLAIEGLRVLVLERDKDIFALPRAVHFDGECMRVFQSIGLADTLLPKLFVGPGMKFVNAEGKLLIDWARPTCIGPHGWCASYKFHQPDLENALRDRLTVQANVDVRLRHEVFALDETNDGVQLRFEDTSCGKLGGATARYVVGCDGARSIARRFMGTELTDLKSHERWVVVDVLLDTPRPDLGDFSIQYCDPARPTTYTRGPGNRRRWEIMVMPGDDATQLASPEWLWDKLARWISPADARLERSAIYTFHSVVANGWRRGRLLLAGDAAHQTPPFMGQGMAAGIRDASNLAWKLGAVIRGTSPDALLDTYESERSPHVREFIETAVQLGSVIQTTNPEAATSRDSEMSEAIRNFVTPQPKLGPGACLDASSSTVVGQIAPQPRLTDGRLMDDVVGYRFVLVALPELLAGDDDIASRAAWAGIQIVSDEDAVNAWLASTGAAAVLIRPDRYVYGIAHDIAYLHRLVEHAFPELQAASA</sequence>
<gene>
    <name evidence="4" type="ORF">HDG41_000191</name>
</gene>
<dbReference type="NCBIfam" id="NF004829">
    <property type="entry name" value="PRK06183.1-3"/>
    <property type="match status" value="1"/>
</dbReference>
<feature type="domain" description="FAD-binding" evidence="3">
    <location>
        <begin position="37"/>
        <end position="378"/>
    </location>
</feature>
<dbReference type="EC" id="1.14.13.127" evidence="4"/>
<evidence type="ECO:0000256" key="1">
    <source>
        <dbReference type="ARBA" id="ARBA00023002"/>
    </source>
</evidence>
<feature type="compositionally biased region" description="Basic residues" evidence="2">
    <location>
        <begin position="1"/>
        <end position="13"/>
    </location>
</feature>
<name>A0A7W8L0X8_9BURK</name>
<evidence type="ECO:0000256" key="2">
    <source>
        <dbReference type="SAM" id="MobiDB-lite"/>
    </source>
</evidence>
<dbReference type="GO" id="GO:0008688">
    <property type="term" value="F:3-(3-hydroxyphenyl)propionate hydroxylase activity"/>
    <property type="evidence" value="ECO:0007669"/>
    <property type="project" value="UniProtKB-EC"/>
</dbReference>
<dbReference type="Gene3D" id="3.50.50.60">
    <property type="entry name" value="FAD/NAD(P)-binding domain"/>
    <property type="match status" value="1"/>
</dbReference>
<dbReference type="GO" id="GO:0071949">
    <property type="term" value="F:FAD binding"/>
    <property type="evidence" value="ECO:0007669"/>
    <property type="project" value="InterPro"/>
</dbReference>
<organism evidence="4 5">
    <name type="scientific">Paraburkholderia youngii</name>
    <dbReference type="NCBI Taxonomy" id="2782701"/>
    <lineage>
        <taxon>Bacteria</taxon>
        <taxon>Pseudomonadati</taxon>
        <taxon>Pseudomonadota</taxon>
        <taxon>Betaproteobacteria</taxon>
        <taxon>Burkholderiales</taxon>
        <taxon>Burkholderiaceae</taxon>
        <taxon>Paraburkholderia</taxon>
    </lineage>
</organism>
<protein>
    <submittedName>
        <fullName evidence="4">3-(3-hydroxy-phenyl)propionate hydroxylase</fullName>
        <ecNumber evidence="4">1.14.13.127</ecNumber>
    </submittedName>
</protein>
<dbReference type="PANTHER" id="PTHR43476:SF3">
    <property type="entry name" value="FAD-BINDING MONOOXYGENASE"/>
    <property type="match status" value="1"/>
</dbReference>
<dbReference type="GO" id="GO:0019622">
    <property type="term" value="P:3-(3-hydroxy)phenylpropionate catabolic process"/>
    <property type="evidence" value="ECO:0007669"/>
    <property type="project" value="TreeGrafter"/>
</dbReference>
<dbReference type="InterPro" id="IPR036188">
    <property type="entry name" value="FAD/NAD-bd_sf"/>
</dbReference>
<dbReference type="AlphaFoldDB" id="A0A7W8L0X8"/>
<feature type="region of interest" description="Disordered" evidence="2">
    <location>
        <begin position="1"/>
        <end position="23"/>
    </location>
</feature>
<dbReference type="InterPro" id="IPR002938">
    <property type="entry name" value="FAD-bd"/>
</dbReference>
<dbReference type="InterPro" id="IPR050631">
    <property type="entry name" value="PheA/TfdB_FAD_monoxygenase"/>
</dbReference>
<reference evidence="4 5" key="1">
    <citation type="submission" date="2020-08" db="EMBL/GenBank/DDBJ databases">
        <title>Genomic Encyclopedia of Type Strains, Phase IV (KMG-V): Genome sequencing to study the core and pangenomes of soil and plant-associated prokaryotes.</title>
        <authorList>
            <person name="Whitman W."/>
        </authorList>
    </citation>
    <scope>NUCLEOTIDE SEQUENCE [LARGE SCALE GENOMIC DNA]</scope>
    <source>
        <strain evidence="4 5">JPY162</strain>
    </source>
</reference>
<dbReference type="EMBL" id="JACHDE010000001">
    <property type="protein sequence ID" value="MBB5398155.1"/>
    <property type="molecule type" value="Genomic_DNA"/>
</dbReference>
<dbReference type="PRINTS" id="PR00420">
    <property type="entry name" value="RNGMNOXGNASE"/>
</dbReference>
<proteinExistence type="predicted"/>
<evidence type="ECO:0000259" key="3">
    <source>
        <dbReference type="Pfam" id="PF01494"/>
    </source>
</evidence>
<dbReference type="Gene3D" id="3.40.30.120">
    <property type="match status" value="1"/>
</dbReference>
<dbReference type="Gene3D" id="3.30.70.2450">
    <property type="match status" value="1"/>
</dbReference>
<accession>A0A7W8L0X8</accession>
<evidence type="ECO:0000313" key="4">
    <source>
        <dbReference type="EMBL" id="MBB5398155.1"/>
    </source>
</evidence>
<dbReference type="PANTHER" id="PTHR43476">
    <property type="entry name" value="3-(3-HYDROXY-PHENYL)PROPIONATE/3-HYDROXYCINNAMIC ACID HYDROXYLASE"/>
    <property type="match status" value="1"/>
</dbReference>